<dbReference type="AlphaFoldDB" id="A0A2R6CCI3"/>
<organism evidence="1 2">
    <name type="scientific">Candidatus Marsarchaeota G2 archaeon BE_D</name>
    <dbReference type="NCBI Taxonomy" id="1978158"/>
    <lineage>
        <taxon>Archaea</taxon>
        <taxon>Candidatus Marsarchaeota</taxon>
        <taxon>Candidatus Marsarchaeota group 2</taxon>
    </lineage>
</organism>
<name>A0A2R6CCI3_9ARCH</name>
<gene>
    <name evidence="1" type="ORF">B9Q04_05280</name>
</gene>
<dbReference type="Proteomes" id="UP000242015">
    <property type="component" value="Unassembled WGS sequence"/>
</dbReference>
<sequence>ISFVSISSLNQFYDAYQYRRYFSFNQIFYNAGFQPGVVYLAMNTQMPPPITMISAWRSCTP</sequence>
<dbReference type="EMBL" id="NEXF01000084">
    <property type="protein sequence ID" value="PSO08486.1"/>
    <property type="molecule type" value="Genomic_DNA"/>
</dbReference>
<feature type="non-terminal residue" evidence="1">
    <location>
        <position position="1"/>
    </location>
</feature>
<proteinExistence type="predicted"/>
<protein>
    <submittedName>
        <fullName evidence="1">Uncharacterized protein</fullName>
    </submittedName>
</protein>
<comment type="caution">
    <text evidence="1">The sequence shown here is derived from an EMBL/GenBank/DDBJ whole genome shotgun (WGS) entry which is preliminary data.</text>
</comment>
<evidence type="ECO:0000313" key="1">
    <source>
        <dbReference type="EMBL" id="PSO08486.1"/>
    </source>
</evidence>
<accession>A0A2R6CCI3</accession>
<reference evidence="1 2" key="1">
    <citation type="submission" date="2017-04" db="EMBL/GenBank/DDBJ databases">
        <title>Novel microbial lineages endemic to geothermal iron-oxide mats fill important gaps in the evolutionary history of Archaea.</title>
        <authorList>
            <person name="Jay Z.J."/>
            <person name="Beam J.P."/>
            <person name="Dlakic M."/>
            <person name="Rusch D.B."/>
            <person name="Kozubal M.A."/>
            <person name="Inskeep W.P."/>
        </authorList>
    </citation>
    <scope>NUCLEOTIDE SEQUENCE [LARGE SCALE GENOMIC DNA]</scope>
    <source>
        <strain evidence="1">BE_D</strain>
    </source>
</reference>
<evidence type="ECO:0000313" key="2">
    <source>
        <dbReference type="Proteomes" id="UP000242015"/>
    </source>
</evidence>